<keyword evidence="2" id="KW-0479">Metal-binding</keyword>
<sequence length="82" mass="9548">HLAEAHVGRKSHGNLTLRCLWMGCNHADRPFRFFKRDHIVSHCRAHVPFKANVCSDCGAQFKWPQDLKKQCVRHALYYIVSC</sequence>
<evidence type="ECO:0000256" key="4">
    <source>
        <dbReference type="ARBA" id="ARBA00022771"/>
    </source>
</evidence>
<keyword evidence="4" id="KW-0863">Zinc-finger</keyword>
<dbReference type="OrthoDB" id="6155966at2759"/>
<keyword evidence="6" id="KW-0539">Nucleus</keyword>
<evidence type="ECO:0000256" key="1">
    <source>
        <dbReference type="ARBA" id="ARBA00004123"/>
    </source>
</evidence>
<dbReference type="AlphaFoldDB" id="A0A1Y2B473"/>
<evidence type="ECO:0000256" key="2">
    <source>
        <dbReference type="ARBA" id="ARBA00022723"/>
    </source>
</evidence>
<gene>
    <name evidence="7" type="ORF">BCR33DRAFT_666686</name>
</gene>
<comment type="caution">
    <text evidence="7">The sequence shown here is derived from an EMBL/GenBank/DDBJ whole genome shotgun (WGS) entry which is preliminary data.</text>
</comment>
<dbReference type="Proteomes" id="UP000193642">
    <property type="component" value="Unassembled WGS sequence"/>
</dbReference>
<accession>A0A1Y2B473</accession>
<dbReference type="GO" id="GO:0008270">
    <property type="term" value="F:zinc ion binding"/>
    <property type="evidence" value="ECO:0007669"/>
    <property type="project" value="UniProtKB-KW"/>
</dbReference>
<keyword evidence="8" id="KW-1185">Reference proteome</keyword>
<dbReference type="EMBL" id="MCGO01000089">
    <property type="protein sequence ID" value="ORY29277.1"/>
    <property type="molecule type" value="Genomic_DNA"/>
</dbReference>
<evidence type="ECO:0000256" key="3">
    <source>
        <dbReference type="ARBA" id="ARBA00022737"/>
    </source>
</evidence>
<dbReference type="GO" id="GO:0045944">
    <property type="term" value="P:positive regulation of transcription by RNA polymerase II"/>
    <property type="evidence" value="ECO:0007669"/>
    <property type="project" value="TreeGrafter"/>
</dbReference>
<keyword evidence="3" id="KW-0677">Repeat</keyword>
<dbReference type="InterPro" id="IPR050806">
    <property type="entry name" value="pacC/RIM101"/>
</dbReference>
<evidence type="ECO:0000256" key="6">
    <source>
        <dbReference type="ARBA" id="ARBA00023242"/>
    </source>
</evidence>
<keyword evidence="5" id="KW-0862">Zinc</keyword>
<evidence type="ECO:0000313" key="7">
    <source>
        <dbReference type="EMBL" id="ORY29277.1"/>
    </source>
</evidence>
<protein>
    <recommendedName>
        <fullName evidence="9">C2H2-type domain-containing protein</fullName>
    </recommendedName>
</protein>
<evidence type="ECO:0000256" key="5">
    <source>
        <dbReference type="ARBA" id="ARBA00022833"/>
    </source>
</evidence>
<feature type="non-terminal residue" evidence="7">
    <location>
        <position position="1"/>
    </location>
</feature>
<dbReference type="STRING" id="329046.A0A1Y2B473"/>
<evidence type="ECO:0000313" key="8">
    <source>
        <dbReference type="Proteomes" id="UP000193642"/>
    </source>
</evidence>
<name>A0A1Y2B473_9FUNG</name>
<comment type="subcellular location">
    <subcellularLocation>
        <location evidence="1">Nucleus</location>
    </subcellularLocation>
</comment>
<proteinExistence type="predicted"/>
<dbReference type="PANTHER" id="PTHR47257">
    <property type="entry name" value="PH-RESPONSE TRANSCRIPTION FACTOR PACC/RIM101"/>
    <property type="match status" value="1"/>
</dbReference>
<dbReference type="PANTHER" id="PTHR47257:SF1">
    <property type="entry name" value="PH-RESPONSE TRANSCRIPTION FACTOR PACC_RIM101"/>
    <property type="match status" value="1"/>
</dbReference>
<organism evidence="7 8">
    <name type="scientific">Rhizoclosmatium globosum</name>
    <dbReference type="NCBI Taxonomy" id="329046"/>
    <lineage>
        <taxon>Eukaryota</taxon>
        <taxon>Fungi</taxon>
        <taxon>Fungi incertae sedis</taxon>
        <taxon>Chytridiomycota</taxon>
        <taxon>Chytridiomycota incertae sedis</taxon>
        <taxon>Chytridiomycetes</taxon>
        <taxon>Chytridiales</taxon>
        <taxon>Chytriomycetaceae</taxon>
        <taxon>Rhizoclosmatium</taxon>
    </lineage>
</organism>
<reference evidence="7 8" key="1">
    <citation type="submission" date="2016-07" db="EMBL/GenBank/DDBJ databases">
        <title>Pervasive Adenine N6-methylation of Active Genes in Fungi.</title>
        <authorList>
            <consortium name="DOE Joint Genome Institute"/>
            <person name="Mondo S.J."/>
            <person name="Dannebaum R.O."/>
            <person name="Kuo R.C."/>
            <person name="Labutti K."/>
            <person name="Haridas S."/>
            <person name="Kuo A."/>
            <person name="Salamov A."/>
            <person name="Ahrendt S.R."/>
            <person name="Lipzen A."/>
            <person name="Sullivan W."/>
            <person name="Andreopoulos W.B."/>
            <person name="Clum A."/>
            <person name="Lindquist E."/>
            <person name="Daum C."/>
            <person name="Ramamoorthy G.K."/>
            <person name="Gryganskyi A."/>
            <person name="Culley D."/>
            <person name="Magnuson J.K."/>
            <person name="James T.Y."/>
            <person name="O'Malley M.A."/>
            <person name="Stajich J.E."/>
            <person name="Spatafora J.W."/>
            <person name="Visel A."/>
            <person name="Grigoriev I.V."/>
        </authorList>
    </citation>
    <scope>NUCLEOTIDE SEQUENCE [LARGE SCALE GENOMIC DNA]</scope>
    <source>
        <strain evidence="7 8">JEL800</strain>
    </source>
</reference>
<dbReference type="GO" id="GO:0005634">
    <property type="term" value="C:nucleus"/>
    <property type="evidence" value="ECO:0007669"/>
    <property type="project" value="UniProtKB-SubCell"/>
</dbReference>
<evidence type="ECO:0008006" key="9">
    <source>
        <dbReference type="Google" id="ProtNLM"/>
    </source>
</evidence>